<evidence type="ECO:0008006" key="9">
    <source>
        <dbReference type="Google" id="ProtNLM"/>
    </source>
</evidence>
<keyword evidence="1" id="KW-0479">Metal-binding</keyword>
<dbReference type="Proteomes" id="UP000318571">
    <property type="component" value="Chromosome 11"/>
</dbReference>
<dbReference type="SUPFAM" id="SSF82199">
    <property type="entry name" value="SET domain"/>
    <property type="match status" value="1"/>
</dbReference>
<dbReference type="GO" id="GO:0008170">
    <property type="term" value="F:N-methyltransferase activity"/>
    <property type="evidence" value="ECO:0007669"/>
    <property type="project" value="UniProtKB-ARBA"/>
</dbReference>
<dbReference type="Pfam" id="PF00856">
    <property type="entry name" value="SET"/>
    <property type="match status" value="1"/>
</dbReference>
<proteinExistence type="predicted"/>
<dbReference type="SMART" id="SM00317">
    <property type="entry name" value="SET"/>
    <property type="match status" value="1"/>
</dbReference>
<sequence length="565" mass="64217">MDFDPKQSKCLDWRKILKSYRLSQFQVPKACAICEKSSTTKCSGCFRVAYCSTQHQKDHWAQVHKHQCCSFKIVHHGGDVGRFVVATRDIKAGEIIIEEQPVTVGPKQFTSPVCLGCHKEVGFSFRCPECEWPLCGPTCQARSIHQIECSTLAKSKFKPNESHSSPESGQNPIYECITPLRCVLIKSLVADNWNVMSVMEQHTEQRQQEPFYPVNLTNTVNFLLNHMGLSTWTSAQEIMAMIDVLDVNAFEIRTDEFSIRGVFPLTAMMNSVCSPNTQNCIDSDFTCRVRAARDIAKGQEITATYTLTLSGTLFRRKNLLESKYFACKCERCSDQTELGSHFSTLMCSRPGCKGQVTADDPLDFNSNWTCDKCQRSISHQDVESLLCELDEENQTTPVQKGPLENRIRVLERILHPNHNLILDLKFSLCQLYGLAKLPEPQAMINEARSKKRLCLEILHLMDAIVPGKFRLRGMFLLELYVVSLFLLRSEWENQEQGKMDKTRFQRSLEELQGILQESIEILGFEPQDSIEGRRCQTALTYMEKLSIMIATSAQEKEKALSVSAT</sequence>
<organism evidence="7 8">
    <name type="scientific">Tigriopus californicus</name>
    <name type="common">Marine copepod</name>
    <dbReference type="NCBI Taxonomy" id="6832"/>
    <lineage>
        <taxon>Eukaryota</taxon>
        <taxon>Metazoa</taxon>
        <taxon>Ecdysozoa</taxon>
        <taxon>Arthropoda</taxon>
        <taxon>Crustacea</taxon>
        <taxon>Multicrustacea</taxon>
        <taxon>Hexanauplia</taxon>
        <taxon>Copepoda</taxon>
        <taxon>Harpacticoida</taxon>
        <taxon>Harpacticidae</taxon>
        <taxon>Tigriopus</taxon>
    </lineage>
</organism>
<dbReference type="CDD" id="cd20071">
    <property type="entry name" value="SET_SMYD"/>
    <property type="match status" value="1"/>
</dbReference>
<dbReference type="Pfam" id="PF01753">
    <property type="entry name" value="zf-MYND"/>
    <property type="match status" value="1"/>
</dbReference>
<feature type="domain" description="SET" evidence="5">
    <location>
        <begin position="66"/>
        <end position="306"/>
    </location>
</feature>
<dbReference type="InterPro" id="IPR046341">
    <property type="entry name" value="SET_dom_sf"/>
</dbReference>
<keyword evidence="8" id="KW-1185">Reference proteome</keyword>
<dbReference type="GO" id="GO:0008276">
    <property type="term" value="F:protein methyltransferase activity"/>
    <property type="evidence" value="ECO:0007669"/>
    <property type="project" value="UniProtKB-ARBA"/>
</dbReference>
<dbReference type="CDD" id="cd08161">
    <property type="entry name" value="SET"/>
    <property type="match status" value="1"/>
</dbReference>
<dbReference type="InterPro" id="IPR002893">
    <property type="entry name" value="Znf_MYND"/>
</dbReference>
<evidence type="ECO:0000313" key="8">
    <source>
        <dbReference type="Proteomes" id="UP000318571"/>
    </source>
</evidence>
<evidence type="ECO:0000256" key="1">
    <source>
        <dbReference type="ARBA" id="ARBA00022723"/>
    </source>
</evidence>
<dbReference type="OrthoDB" id="265717at2759"/>
<comment type="caution">
    <text evidence="7">The sequence shown here is derived from an EMBL/GenBank/DDBJ whole genome shotgun (WGS) entry which is preliminary data.</text>
</comment>
<dbReference type="InterPro" id="IPR053010">
    <property type="entry name" value="SET_SmydA-8"/>
</dbReference>
<dbReference type="Gene3D" id="6.10.140.2220">
    <property type="match status" value="2"/>
</dbReference>
<dbReference type="PROSITE" id="PS50280">
    <property type="entry name" value="SET"/>
    <property type="match status" value="1"/>
</dbReference>
<dbReference type="EMBL" id="VCGU01000003">
    <property type="protein sequence ID" value="TRY78685.1"/>
    <property type="molecule type" value="Genomic_DNA"/>
</dbReference>
<accession>A0A553PLY8</accession>
<keyword evidence="3" id="KW-0862">Zinc</keyword>
<dbReference type="GO" id="GO:0008270">
    <property type="term" value="F:zinc ion binding"/>
    <property type="evidence" value="ECO:0007669"/>
    <property type="project" value="UniProtKB-KW"/>
</dbReference>
<dbReference type="PANTHER" id="PTHR46455">
    <property type="entry name" value="SET AND MYND DOMAIN CONTAINING, ARTHROPOD-SPECIFIC, MEMBER 4, ISOFORM A"/>
    <property type="match status" value="1"/>
</dbReference>
<gene>
    <name evidence="7" type="ORF">TCAL_06636</name>
</gene>
<dbReference type="Gene3D" id="2.170.270.10">
    <property type="entry name" value="SET domain"/>
    <property type="match status" value="1"/>
</dbReference>
<dbReference type="PROSITE" id="PS50865">
    <property type="entry name" value="ZF_MYND_2"/>
    <property type="match status" value="1"/>
</dbReference>
<dbReference type="GO" id="GO:0008757">
    <property type="term" value="F:S-adenosylmethionine-dependent methyltransferase activity"/>
    <property type="evidence" value="ECO:0007669"/>
    <property type="project" value="UniProtKB-ARBA"/>
</dbReference>
<evidence type="ECO:0000256" key="4">
    <source>
        <dbReference type="PROSITE-ProRule" id="PRU00134"/>
    </source>
</evidence>
<dbReference type="Gene3D" id="1.10.220.160">
    <property type="match status" value="1"/>
</dbReference>
<dbReference type="OMA" id="PLCLECC"/>
<evidence type="ECO:0000313" key="7">
    <source>
        <dbReference type="EMBL" id="TRY78685.1"/>
    </source>
</evidence>
<protein>
    <recommendedName>
        <fullName evidence="9">MYND-type domain-containing protein</fullName>
    </recommendedName>
</protein>
<dbReference type="AlphaFoldDB" id="A0A553PLY8"/>
<evidence type="ECO:0000259" key="5">
    <source>
        <dbReference type="PROSITE" id="PS50280"/>
    </source>
</evidence>
<dbReference type="STRING" id="6832.A0A553PLY8"/>
<evidence type="ECO:0000256" key="2">
    <source>
        <dbReference type="ARBA" id="ARBA00022771"/>
    </source>
</evidence>
<reference evidence="7 8" key="1">
    <citation type="journal article" date="2018" name="Nat. Ecol. Evol.">
        <title>Genomic signatures of mitonuclear coevolution across populations of Tigriopus californicus.</title>
        <authorList>
            <person name="Barreto F.S."/>
            <person name="Watson E.T."/>
            <person name="Lima T.G."/>
            <person name="Willett C.S."/>
            <person name="Edmands S."/>
            <person name="Li W."/>
            <person name="Burton R.S."/>
        </authorList>
    </citation>
    <scope>NUCLEOTIDE SEQUENCE [LARGE SCALE GENOMIC DNA]</scope>
    <source>
        <strain evidence="7 8">San Diego</strain>
    </source>
</reference>
<feature type="domain" description="MYND-type" evidence="6">
    <location>
        <begin position="31"/>
        <end position="68"/>
    </location>
</feature>
<evidence type="ECO:0000256" key="3">
    <source>
        <dbReference type="ARBA" id="ARBA00022833"/>
    </source>
</evidence>
<name>A0A553PLY8_TIGCA</name>
<dbReference type="InterPro" id="IPR001214">
    <property type="entry name" value="SET_dom"/>
</dbReference>
<keyword evidence="2 4" id="KW-0863">Zinc-finger</keyword>
<dbReference type="PANTHER" id="PTHR46455:SF5">
    <property type="entry name" value="SET AND MYND DOMAIN CONTAINING, ARTHROPOD-SPECIFIC, MEMBER 4, ISOFORM A"/>
    <property type="match status" value="1"/>
</dbReference>
<evidence type="ECO:0000259" key="6">
    <source>
        <dbReference type="PROSITE" id="PS50865"/>
    </source>
</evidence>